<accession>A0A2M9B6V0</accession>
<evidence type="ECO:0000313" key="10">
    <source>
        <dbReference type="EMBL" id="PJJ53669.1"/>
    </source>
</evidence>
<dbReference type="GO" id="GO:0022857">
    <property type="term" value="F:transmembrane transporter activity"/>
    <property type="evidence" value="ECO:0007669"/>
    <property type="project" value="InterPro"/>
</dbReference>
<keyword evidence="3" id="KW-0813">Transport</keyword>
<dbReference type="NCBIfam" id="TIGR00842">
    <property type="entry name" value="bcct"/>
    <property type="match status" value="1"/>
</dbReference>
<organism evidence="10 11">
    <name type="scientific">Mumia flava</name>
    <dbReference type="NCBI Taxonomy" id="1348852"/>
    <lineage>
        <taxon>Bacteria</taxon>
        <taxon>Bacillati</taxon>
        <taxon>Actinomycetota</taxon>
        <taxon>Actinomycetes</taxon>
        <taxon>Propionibacteriales</taxon>
        <taxon>Nocardioidaceae</taxon>
        <taxon>Mumia</taxon>
    </lineage>
</organism>
<protein>
    <submittedName>
        <fullName evidence="10">Choline/carnitine/betaine transport</fullName>
    </submittedName>
</protein>
<name>A0A2M9B6V0_9ACTN</name>
<comment type="subcellular location">
    <subcellularLocation>
        <location evidence="1">Cell membrane</location>
        <topology evidence="1">Multi-pass membrane protein</topology>
    </subcellularLocation>
</comment>
<keyword evidence="4" id="KW-1003">Cell membrane</keyword>
<dbReference type="AlphaFoldDB" id="A0A2M9B6V0"/>
<keyword evidence="6 9" id="KW-1133">Transmembrane helix</keyword>
<evidence type="ECO:0000256" key="9">
    <source>
        <dbReference type="SAM" id="Phobius"/>
    </source>
</evidence>
<keyword evidence="5 9" id="KW-0812">Transmembrane</keyword>
<dbReference type="GO" id="GO:0005886">
    <property type="term" value="C:plasma membrane"/>
    <property type="evidence" value="ECO:0007669"/>
    <property type="project" value="UniProtKB-SubCell"/>
</dbReference>
<feature type="transmembrane region" description="Helical" evidence="9">
    <location>
        <begin position="276"/>
        <end position="297"/>
    </location>
</feature>
<feature type="transmembrane region" description="Helical" evidence="9">
    <location>
        <begin position="309"/>
        <end position="331"/>
    </location>
</feature>
<dbReference type="PANTHER" id="PTHR30047">
    <property type="entry name" value="HIGH-AFFINITY CHOLINE TRANSPORT PROTEIN-RELATED"/>
    <property type="match status" value="1"/>
</dbReference>
<dbReference type="EMBL" id="PGEZ01000002">
    <property type="protein sequence ID" value="PJJ53669.1"/>
    <property type="molecule type" value="Genomic_DNA"/>
</dbReference>
<feature type="transmembrane region" description="Helical" evidence="9">
    <location>
        <begin position="235"/>
        <end position="256"/>
    </location>
</feature>
<dbReference type="Proteomes" id="UP000230842">
    <property type="component" value="Unassembled WGS sequence"/>
</dbReference>
<dbReference type="RefSeq" id="WP_245857965.1">
    <property type="nucleotide sequence ID" value="NZ_PGEZ01000002.1"/>
</dbReference>
<evidence type="ECO:0000256" key="8">
    <source>
        <dbReference type="SAM" id="MobiDB-lite"/>
    </source>
</evidence>
<feature type="transmembrane region" description="Helical" evidence="9">
    <location>
        <begin position="492"/>
        <end position="513"/>
    </location>
</feature>
<evidence type="ECO:0000256" key="1">
    <source>
        <dbReference type="ARBA" id="ARBA00004651"/>
    </source>
</evidence>
<dbReference type="InterPro" id="IPR000060">
    <property type="entry name" value="BCCT_transptr"/>
</dbReference>
<comment type="similarity">
    <text evidence="2">Belongs to the BCCT transporter (TC 2.A.15) family.</text>
</comment>
<feature type="transmembrane region" description="Helical" evidence="9">
    <location>
        <begin position="453"/>
        <end position="480"/>
    </location>
</feature>
<reference evidence="10 11" key="1">
    <citation type="submission" date="2017-11" db="EMBL/GenBank/DDBJ databases">
        <title>Genomic Encyclopedia of Archaeal and Bacterial Type Strains, Phase II (KMG-II): From Individual Species to Whole Genera.</title>
        <authorList>
            <person name="Goeker M."/>
        </authorList>
    </citation>
    <scope>NUCLEOTIDE SEQUENCE [LARGE SCALE GENOMIC DNA]</scope>
    <source>
        <strain evidence="10 11">DSM 27763</strain>
    </source>
</reference>
<dbReference type="PANTHER" id="PTHR30047:SF7">
    <property type="entry name" value="HIGH-AFFINITY CHOLINE TRANSPORT PROTEIN"/>
    <property type="match status" value="1"/>
</dbReference>
<feature type="transmembrane region" description="Helical" evidence="9">
    <location>
        <begin position="95"/>
        <end position="114"/>
    </location>
</feature>
<keyword evidence="11" id="KW-1185">Reference proteome</keyword>
<feature type="transmembrane region" description="Helical" evidence="9">
    <location>
        <begin position="56"/>
        <end position="75"/>
    </location>
</feature>
<keyword evidence="7 9" id="KW-0472">Membrane</keyword>
<feature type="transmembrane region" description="Helical" evidence="9">
    <location>
        <begin position="366"/>
        <end position="384"/>
    </location>
</feature>
<feature type="region of interest" description="Disordered" evidence="8">
    <location>
        <begin position="1"/>
        <end position="25"/>
    </location>
</feature>
<proteinExistence type="inferred from homology"/>
<evidence type="ECO:0000256" key="5">
    <source>
        <dbReference type="ARBA" id="ARBA00022692"/>
    </source>
</evidence>
<sequence>MTSDGDEAARSTAGAPGGGAGKHRVRPRLTSWSEYALTPRRTRRPGTGQERPVDRVVFGITAVLSVGFVVWGIAATDSLTTVADEAQSWVIGRTGWLYVVAASYFVVFVIWLAASRYGRIPLGDDDEEPEFRTTSWIAMMFSAGMGIGLMFWGVAEPLSHYVAPPPGTSDPETIDAVQTAMATTMFHWALQPWAMYAVVGVAIAYSTFRRGRSQLISSVFRPLIGPRADGPVGKLIDVLAIFATLFGSAVSLGLGALQIGSGLEFLGWADNVGTDLLVAIITVLTICFIASAVSGLARGVQALANVNMWLAVALAVFVFVAGPTLFILNMLPTALGDYLTDYTAMASRTDVSGGAEMQTWLSQWTIFYWAWWISWTPFVGLFIARISRGRTIREFVTGVLLVPCLVSLVWFAIFGTAGIDAERTSGGLTDADGAVDSDFALFRLLEQYPLESVTAVLVMLLVAIFFVSGADAASIVMGSLSQHGAVEPGRSIVVFWGVATGAVAAIMLVLGGADALNGLQSVTVVTSLPFAVVMLLLTIALAKDLRTDRLSVRRDIAYELVREAVSTGIDEHGPDFVIATTPVTRGPQDPEPSARQGPSPAAPDPEPDADPGDRDGPG</sequence>
<gene>
    <name evidence="10" type="ORF">CLV56_3160</name>
</gene>
<comment type="caution">
    <text evidence="10">The sequence shown here is derived from an EMBL/GenBank/DDBJ whole genome shotgun (WGS) entry which is preliminary data.</text>
</comment>
<evidence type="ECO:0000256" key="6">
    <source>
        <dbReference type="ARBA" id="ARBA00022989"/>
    </source>
</evidence>
<evidence type="ECO:0000256" key="4">
    <source>
        <dbReference type="ARBA" id="ARBA00022475"/>
    </source>
</evidence>
<feature type="transmembrane region" description="Helical" evidence="9">
    <location>
        <begin position="519"/>
        <end position="542"/>
    </location>
</feature>
<feature type="transmembrane region" description="Helical" evidence="9">
    <location>
        <begin position="190"/>
        <end position="208"/>
    </location>
</feature>
<evidence type="ECO:0000256" key="2">
    <source>
        <dbReference type="ARBA" id="ARBA00005658"/>
    </source>
</evidence>
<feature type="transmembrane region" description="Helical" evidence="9">
    <location>
        <begin position="396"/>
        <end position="419"/>
    </location>
</feature>
<evidence type="ECO:0000313" key="11">
    <source>
        <dbReference type="Proteomes" id="UP000230842"/>
    </source>
</evidence>
<evidence type="ECO:0000256" key="3">
    <source>
        <dbReference type="ARBA" id="ARBA00022448"/>
    </source>
</evidence>
<dbReference type="Pfam" id="PF02028">
    <property type="entry name" value="BCCT"/>
    <property type="match status" value="1"/>
</dbReference>
<feature type="transmembrane region" description="Helical" evidence="9">
    <location>
        <begin position="135"/>
        <end position="155"/>
    </location>
</feature>
<feature type="region of interest" description="Disordered" evidence="8">
    <location>
        <begin position="572"/>
        <end position="618"/>
    </location>
</feature>
<evidence type="ECO:0000256" key="7">
    <source>
        <dbReference type="ARBA" id="ARBA00023136"/>
    </source>
</evidence>